<dbReference type="OrthoDB" id="3936685at2759"/>
<evidence type="ECO:0000313" key="3">
    <source>
        <dbReference type="Proteomes" id="UP000799436"/>
    </source>
</evidence>
<proteinExistence type="predicted"/>
<organism evidence="2 3">
    <name type="scientific">Teratosphaeria nubilosa</name>
    <dbReference type="NCBI Taxonomy" id="161662"/>
    <lineage>
        <taxon>Eukaryota</taxon>
        <taxon>Fungi</taxon>
        <taxon>Dikarya</taxon>
        <taxon>Ascomycota</taxon>
        <taxon>Pezizomycotina</taxon>
        <taxon>Dothideomycetes</taxon>
        <taxon>Dothideomycetidae</taxon>
        <taxon>Mycosphaerellales</taxon>
        <taxon>Teratosphaeriaceae</taxon>
        <taxon>Teratosphaeria</taxon>
    </lineage>
</organism>
<evidence type="ECO:0000256" key="1">
    <source>
        <dbReference type="SAM" id="MobiDB-lite"/>
    </source>
</evidence>
<dbReference type="EMBL" id="ML995833">
    <property type="protein sequence ID" value="KAF2769489.1"/>
    <property type="molecule type" value="Genomic_DNA"/>
</dbReference>
<protein>
    <submittedName>
        <fullName evidence="2">Uncharacterized protein</fullName>
    </submittedName>
</protein>
<dbReference type="Proteomes" id="UP000799436">
    <property type="component" value="Unassembled WGS sequence"/>
</dbReference>
<reference evidence="2" key="1">
    <citation type="journal article" date="2020" name="Stud. Mycol.">
        <title>101 Dothideomycetes genomes: a test case for predicting lifestyles and emergence of pathogens.</title>
        <authorList>
            <person name="Haridas S."/>
            <person name="Albert R."/>
            <person name="Binder M."/>
            <person name="Bloem J."/>
            <person name="Labutti K."/>
            <person name="Salamov A."/>
            <person name="Andreopoulos B."/>
            <person name="Baker S."/>
            <person name="Barry K."/>
            <person name="Bills G."/>
            <person name="Bluhm B."/>
            <person name="Cannon C."/>
            <person name="Castanera R."/>
            <person name="Culley D."/>
            <person name="Daum C."/>
            <person name="Ezra D."/>
            <person name="Gonzalez J."/>
            <person name="Henrissat B."/>
            <person name="Kuo A."/>
            <person name="Liang C."/>
            <person name="Lipzen A."/>
            <person name="Lutzoni F."/>
            <person name="Magnuson J."/>
            <person name="Mondo S."/>
            <person name="Nolan M."/>
            <person name="Ohm R."/>
            <person name="Pangilinan J."/>
            <person name="Park H.-J."/>
            <person name="Ramirez L."/>
            <person name="Alfaro M."/>
            <person name="Sun H."/>
            <person name="Tritt A."/>
            <person name="Yoshinaga Y."/>
            <person name="Zwiers L.-H."/>
            <person name="Turgeon B."/>
            <person name="Goodwin S."/>
            <person name="Spatafora J."/>
            <person name="Crous P."/>
            <person name="Grigoriev I."/>
        </authorList>
    </citation>
    <scope>NUCLEOTIDE SEQUENCE</scope>
    <source>
        <strain evidence="2">CBS 116005</strain>
    </source>
</reference>
<keyword evidence="3" id="KW-1185">Reference proteome</keyword>
<dbReference type="AlphaFoldDB" id="A0A6G1LA89"/>
<gene>
    <name evidence="2" type="ORF">EJ03DRAFT_92577</name>
</gene>
<sequence length="370" mass="41188">MQNDNVMADHMDHSVGRGSAQEATEMAEVTELSTALNSASLVPHLPPGASLIRRLKLEIASKMSLPQLHTLREDMSWHPFGIAIREDGRASNVTGRPIRFGLNEYEDITLSLSMPGASGFDSPLLTLRHHIDMIFKHGEDLSKDVFNQLRLAAQKGSVQICKPGAVRFGIYWNRCQAASSLVLLLACPEEKLKLAAKDQSTALGGVPTLSQIKRNSSASILEAYRAAKVAAKQGKTTVMAITIADVRHRELLENRLPTPFASADHSAVMGIGPEGVIIWQANGYTLQQYIAAGGGRLRSYDEADQFVDKLFKLSQYKGKWDPCRYRFFRDCFHVDLAACHGGHLPKLDVWLRMFVLEDVRLEHLYKFEFE</sequence>
<evidence type="ECO:0000313" key="2">
    <source>
        <dbReference type="EMBL" id="KAF2769489.1"/>
    </source>
</evidence>
<name>A0A6G1LA89_9PEZI</name>
<feature type="region of interest" description="Disordered" evidence="1">
    <location>
        <begin position="1"/>
        <end position="25"/>
    </location>
</feature>
<accession>A0A6G1LA89</accession>